<organism evidence="1 2">
    <name type="scientific">Karstenula rhodostoma CBS 690.94</name>
    <dbReference type="NCBI Taxonomy" id="1392251"/>
    <lineage>
        <taxon>Eukaryota</taxon>
        <taxon>Fungi</taxon>
        <taxon>Dikarya</taxon>
        <taxon>Ascomycota</taxon>
        <taxon>Pezizomycotina</taxon>
        <taxon>Dothideomycetes</taxon>
        <taxon>Pleosporomycetidae</taxon>
        <taxon>Pleosporales</taxon>
        <taxon>Massarineae</taxon>
        <taxon>Didymosphaeriaceae</taxon>
        <taxon>Karstenula</taxon>
    </lineage>
</organism>
<evidence type="ECO:0000313" key="1">
    <source>
        <dbReference type="EMBL" id="KAF2452206.1"/>
    </source>
</evidence>
<name>A0A9P4PXC0_9PLEO</name>
<reference evidence="1" key="1">
    <citation type="journal article" date="2020" name="Stud. Mycol.">
        <title>101 Dothideomycetes genomes: a test case for predicting lifestyles and emergence of pathogens.</title>
        <authorList>
            <person name="Haridas S."/>
            <person name="Albert R."/>
            <person name="Binder M."/>
            <person name="Bloem J."/>
            <person name="Labutti K."/>
            <person name="Salamov A."/>
            <person name="Andreopoulos B."/>
            <person name="Baker S."/>
            <person name="Barry K."/>
            <person name="Bills G."/>
            <person name="Bluhm B."/>
            <person name="Cannon C."/>
            <person name="Castanera R."/>
            <person name="Culley D."/>
            <person name="Daum C."/>
            <person name="Ezra D."/>
            <person name="Gonzalez J."/>
            <person name="Henrissat B."/>
            <person name="Kuo A."/>
            <person name="Liang C."/>
            <person name="Lipzen A."/>
            <person name="Lutzoni F."/>
            <person name="Magnuson J."/>
            <person name="Mondo S."/>
            <person name="Nolan M."/>
            <person name="Ohm R."/>
            <person name="Pangilinan J."/>
            <person name="Park H.-J."/>
            <person name="Ramirez L."/>
            <person name="Alfaro M."/>
            <person name="Sun H."/>
            <person name="Tritt A."/>
            <person name="Yoshinaga Y."/>
            <person name="Zwiers L.-H."/>
            <person name="Turgeon B."/>
            <person name="Goodwin S."/>
            <person name="Spatafora J."/>
            <person name="Crous P."/>
            <person name="Grigoriev I."/>
        </authorList>
    </citation>
    <scope>NUCLEOTIDE SEQUENCE</scope>
    <source>
        <strain evidence="1">CBS 690.94</strain>
    </source>
</reference>
<accession>A0A9P4PXC0</accession>
<evidence type="ECO:0000313" key="2">
    <source>
        <dbReference type="Proteomes" id="UP000799764"/>
    </source>
</evidence>
<keyword evidence="2" id="KW-1185">Reference proteome</keyword>
<dbReference type="EMBL" id="MU001492">
    <property type="protein sequence ID" value="KAF2452206.1"/>
    <property type="molecule type" value="Genomic_DNA"/>
</dbReference>
<dbReference type="AlphaFoldDB" id="A0A9P4PXC0"/>
<protein>
    <submittedName>
        <fullName evidence="1">Uncharacterized protein</fullName>
    </submittedName>
</protein>
<gene>
    <name evidence="1" type="ORF">P171DRAFT_21294</name>
</gene>
<proteinExistence type="predicted"/>
<comment type="caution">
    <text evidence="1">The sequence shown here is derived from an EMBL/GenBank/DDBJ whole genome shotgun (WGS) entry which is preliminary data.</text>
</comment>
<sequence length="153" mass="18189">MRSPPHCMEAFSYSSPSDPSPVHIRAECYADSVYLTCRQTAYFQPFIITWRHWLCLRLHFYKITRTRYCNCRHLTTIPMVAMRRVKYARHHRTSMNQSLDYPRDHFGHVSRSSLLSLNPNRIGMTTRLNCVFALGSKQQEKLSKMYLNQKHFN</sequence>
<dbReference type="Proteomes" id="UP000799764">
    <property type="component" value="Unassembled WGS sequence"/>
</dbReference>